<evidence type="ECO:0000313" key="9">
    <source>
        <dbReference type="EMBL" id="EDO18877.1"/>
    </source>
</evidence>
<dbReference type="SUPFAM" id="SSF47928">
    <property type="entry name" value="N-terminal domain of the delta subunit of the F1F0-ATP synthase"/>
    <property type="match status" value="1"/>
</dbReference>
<evidence type="ECO:0000256" key="3">
    <source>
        <dbReference type="ARBA" id="ARBA00014723"/>
    </source>
</evidence>
<dbReference type="STRING" id="436907.A7TFR9"/>
<comment type="subcellular location">
    <subcellularLocation>
        <location evidence="1">Membrane</location>
    </subcellularLocation>
</comment>
<dbReference type="Proteomes" id="UP000000267">
    <property type="component" value="Unassembled WGS sequence"/>
</dbReference>
<keyword evidence="8" id="KW-0066">ATP synthesis</keyword>
<keyword evidence="4" id="KW-0813">Transport</keyword>
<evidence type="ECO:0000256" key="2">
    <source>
        <dbReference type="ARBA" id="ARBA00007046"/>
    </source>
</evidence>
<dbReference type="HOGENOM" id="CLU_1983253_0_0_1"/>
<dbReference type="RefSeq" id="XP_001646735.1">
    <property type="nucleotide sequence ID" value="XM_001646685.1"/>
</dbReference>
<organism evidence="10">
    <name type="scientific">Vanderwaltozyma polyspora (strain ATCC 22028 / DSM 70294 / BCRC 21397 / CBS 2163 / NBRC 10782 / NRRL Y-8283 / UCD 57-17)</name>
    <name type="common">Kluyveromyces polysporus</name>
    <dbReference type="NCBI Taxonomy" id="436907"/>
    <lineage>
        <taxon>Eukaryota</taxon>
        <taxon>Fungi</taxon>
        <taxon>Dikarya</taxon>
        <taxon>Ascomycota</taxon>
        <taxon>Saccharomycotina</taxon>
        <taxon>Saccharomycetes</taxon>
        <taxon>Saccharomycetales</taxon>
        <taxon>Saccharomycetaceae</taxon>
        <taxon>Vanderwaltozyma</taxon>
    </lineage>
</organism>
<dbReference type="InterPro" id="IPR026015">
    <property type="entry name" value="ATP_synth_OSCP/delta_N_sf"/>
</dbReference>
<proteinExistence type="inferred from homology"/>
<dbReference type="EMBL" id="DS480384">
    <property type="protein sequence ID" value="EDO18877.1"/>
    <property type="molecule type" value="Genomic_DNA"/>
</dbReference>
<dbReference type="GO" id="GO:0046933">
    <property type="term" value="F:proton-transporting ATP synthase activity, rotational mechanism"/>
    <property type="evidence" value="ECO:0007669"/>
    <property type="project" value="InterPro"/>
</dbReference>
<name>A7TFR9_VANPO</name>
<evidence type="ECO:0000256" key="6">
    <source>
        <dbReference type="ARBA" id="ARBA00023065"/>
    </source>
</evidence>
<reference evidence="9 10" key="1">
    <citation type="journal article" date="2007" name="Proc. Natl. Acad. Sci. U.S.A.">
        <title>Independent sorting-out of thousands of duplicated gene pairs in two yeast species descended from a whole-genome duplication.</title>
        <authorList>
            <person name="Scannell D.R."/>
            <person name="Frank A.C."/>
            <person name="Conant G.C."/>
            <person name="Byrne K.P."/>
            <person name="Woolfit M."/>
            <person name="Wolfe K.H."/>
        </authorList>
    </citation>
    <scope>NUCLEOTIDE SEQUENCE [LARGE SCALE GENOMIC DNA]</scope>
    <source>
        <strain evidence="10">ATCC 22028 / DSM 70294 / BCRC 21397 / CBS 2163 / NBRC 10782 / NRRL Y-8283 / UCD 57-17</strain>
    </source>
</reference>
<dbReference type="InParanoid" id="A7TFR9"/>
<dbReference type="Gene3D" id="1.10.520.20">
    <property type="entry name" value="N-terminal domain of the delta subunit of the F1F0-ATP synthase"/>
    <property type="match status" value="1"/>
</dbReference>
<evidence type="ECO:0000256" key="1">
    <source>
        <dbReference type="ARBA" id="ARBA00004370"/>
    </source>
</evidence>
<sequence>MNTSFNIIFRRGMARSLGARGLVKSQPKFGLDGTYATALFKAAIKTSSLESVSHSLSRLSSHVSNDHHYYTNVKTLPESDRIEIAKKLIKTDDSMERSIKSLIKVLATNNSLELIPKISTSYNTLL</sequence>
<keyword evidence="6" id="KW-0406">Ion transport</keyword>
<dbReference type="OMA" id="NIIFRRG"/>
<keyword evidence="7" id="KW-0472">Membrane</keyword>
<evidence type="ECO:0000256" key="7">
    <source>
        <dbReference type="ARBA" id="ARBA00023136"/>
    </source>
</evidence>
<evidence type="ECO:0000256" key="4">
    <source>
        <dbReference type="ARBA" id="ARBA00022448"/>
    </source>
</evidence>
<dbReference type="InterPro" id="IPR000711">
    <property type="entry name" value="ATPase_OSCP/dsu"/>
</dbReference>
<evidence type="ECO:0000256" key="8">
    <source>
        <dbReference type="ARBA" id="ARBA00023310"/>
    </source>
</evidence>
<dbReference type="GO" id="GO:0016020">
    <property type="term" value="C:membrane"/>
    <property type="evidence" value="ECO:0007669"/>
    <property type="project" value="UniProtKB-SubCell"/>
</dbReference>
<comment type="similarity">
    <text evidence="2">Belongs to the ATPase delta chain family.</text>
</comment>
<dbReference type="Pfam" id="PF00213">
    <property type="entry name" value="OSCP"/>
    <property type="match status" value="1"/>
</dbReference>
<dbReference type="KEGG" id="vpo:Kpol_1023p46"/>
<dbReference type="PhylomeDB" id="A7TFR9"/>
<evidence type="ECO:0000256" key="5">
    <source>
        <dbReference type="ARBA" id="ARBA00022781"/>
    </source>
</evidence>
<gene>
    <name evidence="9" type="ORF">Kpol_1023p46</name>
</gene>
<keyword evidence="10" id="KW-1185">Reference proteome</keyword>
<dbReference type="PRINTS" id="PR00125">
    <property type="entry name" value="ATPASEDELTA"/>
</dbReference>
<accession>A7TFR9</accession>
<evidence type="ECO:0000313" key="10">
    <source>
        <dbReference type="Proteomes" id="UP000000267"/>
    </source>
</evidence>
<dbReference type="GeneID" id="5547193"/>
<protein>
    <recommendedName>
        <fullName evidence="3">ATP synthase subunit 5, mitochondrial</fullName>
    </recommendedName>
</protein>
<dbReference type="OrthoDB" id="1262810at2759"/>
<dbReference type="AlphaFoldDB" id="A7TFR9"/>
<keyword evidence="5" id="KW-0375">Hydrogen ion transport</keyword>
<dbReference type="eggNOG" id="ENOG502T018">
    <property type="taxonomic scope" value="Eukaryota"/>
</dbReference>